<evidence type="ECO:0000313" key="4">
    <source>
        <dbReference type="EMBL" id="KAA8643553.1"/>
    </source>
</evidence>
<evidence type="ECO:0000256" key="2">
    <source>
        <dbReference type="SAM" id="MobiDB-lite"/>
    </source>
</evidence>
<dbReference type="RefSeq" id="XP_033422915.1">
    <property type="nucleotide sequence ID" value="XM_033574897.1"/>
</dbReference>
<name>A0A5M9MEZ5_9EURO</name>
<keyword evidence="1" id="KW-0479">Metal-binding</keyword>
<feature type="compositionally biased region" description="Polar residues" evidence="2">
    <location>
        <begin position="203"/>
        <end position="214"/>
    </location>
</feature>
<proteinExistence type="predicted"/>
<gene>
    <name evidence="4" type="ORF">ATNIH1004_010322</name>
</gene>
<feature type="domain" description="C2H2-type" evidence="3">
    <location>
        <begin position="311"/>
        <end position="337"/>
    </location>
</feature>
<feature type="region of interest" description="Disordered" evidence="2">
    <location>
        <begin position="161"/>
        <end position="243"/>
    </location>
</feature>
<keyword evidence="1" id="KW-0862">Zinc</keyword>
<evidence type="ECO:0000259" key="3">
    <source>
        <dbReference type="PROSITE" id="PS50157"/>
    </source>
</evidence>
<dbReference type="GeneID" id="54333024"/>
<feature type="compositionally biased region" description="Low complexity" evidence="2">
    <location>
        <begin position="161"/>
        <end position="177"/>
    </location>
</feature>
<dbReference type="Proteomes" id="UP000324241">
    <property type="component" value="Unassembled WGS sequence"/>
</dbReference>
<dbReference type="PROSITE" id="PS50157">
    <property type="entry name" value="ZINC_FINGER_C2H2_2"/>
    <property type="match status" value="1"/>
</dbReference>
<evidence type="ECO:0000256" key="1">
    <source>
        <dbReference type="PROSITE-ProRule" id="PRU00042"/>
    </source>
</evidence>
<dbReference type="SMART" id="SM00355">
    <property type="entry name" value="ZnF_C2H2"/>
    <property type="match status" value="3"/>
</dbReference>
<reference evidence="4 5" key="1">
    <citation type="submission" date="2019-08" db="EMBL/GenBank/DDBJ databases">
        <title>The genome sequence of a newly discovered highly antifungal drug resistant Aspergillus species, Aspergillus tanneri NIH 1004.</title>
        <authorList>
            <person name="Mounaud S."/>
            <person name="Singh I."/>
            <person name="Joardar V."/>
            <person name="Pakala S."/>
            <person name="Pakala S."/>
            <person name="Venepally P."/>
            <person name="Chung J.K."/>
            <person name="Losada L."/>
            <person name="Nierman W.C."/>
        </authorList>
    </citation>
    <scope>NUCLEOTIDE SEQUENCE [LARGE SCALE GENOMIC DNA]</scope>
    <source>
        <strain evidence="4 5">NIH1004</strain>
    </source>
</reference>
<feature type="compositionally biased region" description="Polar residues" evidence="2">
    <location>
        <begin position="1"/>
        <end position="14"/>
    </location>
</feature>
<dbReference type="EMBL" id="QUQM01000005">
    <property type="protein sequence ID" value="KAA8643553.1"/>
    <property type="molecule type" value="Genomic_DNA"/>
</dbReference>
<sequence length="337" mass="37557">MDTNYLSGGDSTTQGEEERGCHPAFDAAALAPSYTMDRSSANPSLVQLSSATYMHTLSTSHEHPLYSLSPSNLVPCYSASELPHMGAYHPARVPQTTDADTGMSHFLFTDQPINTFSQPSLNYTSHHAVETPEPFHSGHPNSAAADDYYYCVTTSQWFSSQLPPQSQQAPLSTAAPSYSPTSHDESLFPPAFPSSPSYLHQLPVSSPAQPSTARTSSTPDNDSPTTIATNQPSQQKDLSQYGIPEGDGTWRCAHEGCKSSTRFRRGCDLRKHYNRHKKTFNCRHPHCEGSKKWFSSKKDRDRHEAKHNPDVKCEWGCPRVFSRVDNMKDHVRRMHRQ</sequence>
<comment type="caution">
    <text evidence="4">The sequence shown here is derived from an EMBL/GenBank/DDBJ whole genome shotgun (WGS) entry which is preliminary data.</text>
</comment>
<organism evidence="4 5">
    <name type="scientific">Aspergillus tanneri</name>
    <dbReference type="NCBI Taxonomy" id="1220188"/>
    <lineage>
        <taxon>Eukaryota</taxon>
        <taxon>Fungi</taxon>
        <taxon>Dikarya</taxon>
        <taxon>Ascomycota</taxon>
        <taxon>Pezizomycotina</taxon>
        <taxon>Eurotiomycetes</taxon>
        <taxon>Eurotiomycetidae</taxon>
        <taxon>Eurotiales</taxon>
        <taxon>Aspergillaceae</taxon>
        <taxon>Aspergillus</taxon>
        <taxon>Aspergillus subgen. Circumdati</taxon>
    </lineage>
</organism>
<dbReference type="AlphaFoldDB" id="A0A5M9MEZ5"/>
<accession>A0A5M9MEZ5</accession>
<dbReference type="PROSITE" id="PS00028">
    <property type="entry name" value="ZINC_FINGER_C2H2_1"/>
    <property type="match status" value="1"/>
</dbReference>
<evidence type="ECO:0000313" key="5">
    <source>
        <dbReference type="Proteomes" id="UP000324241"/>
    </source>
</evidence>
<dbReference type="InterPro" id="IPR013087">
    <property type="entry name" value="Znf_C2H2_type"/>
</dbReference>
<keyword evidence="1" id="KW-0863">Zinc-finger</keyword>
<feature type="region of interest" description="Disordered" evidence="2">
    <location>
        <begin position="1"/>
        <end position="20"/>
    </location>
</feature>
<dbReference type="GO" id="GO:0008270">
    <property type="term" value="F:zinc ion binding"/>
    <property type="evidence" value="ECO:0007669"/>
    <property type="project" value="UniProtKB-KW"/>
</dbReference>
<protein>
    <recommendedName>
        <fullName evidence="3">C2H2-type domain-containing protein</fullName>
    </recommendedName>
</protein>
<feature type="compositionally biased region" description="Low complexity" evidence="2">
    <location>
        <begin position="215"/>
        <end position="226"/>
    </location>
</feature>
<feature type="compositionally biased region" description="Polar residues" evidence="2">
    <location>
        <begin position="227"/>
        <end position="238"/>
    </location>
</feature>
<dbReference type="VEuPathDB" id="FungiDB:EYZ11_008860"/>
<dbReference type="OrthoDB" id="654211at2759"/>